<reference evidence="1" key="1">
    <citation type="journal article" date="2021" name="Front. Microbiol.">
        <title>Comprehensive Comparative Genomics and Phenotyping of Methylobacterium Species.</title>
        <authorList>
            <person name="Alessa O."/>
            <person name="Ogura Y."/>
            <person name="Fujitani Y."/>
            <person name="Takami H."/>
            <person name="Hayashi T."/>
            <person name="Sahin N."/>
            <person name="Tani A."/>
        </authorList>
    </citation>
    <scope>NUCLEOTIDE SEQUENCE</scope>
    <source>
        <strain evidence="1">DSM 14458</strain>
    </source>
</reference>
<sequence>MTAETVDIDAARLARFILPSLTDKTFGVAYRAIQRASMEAIGDNLDDAHAEAVTFAVLSALSDHYATLAAHIRPEASP</sequence>
<reference evidence="1" key="2">
    <citation type="submission" date="2021-08" db="EMBL/GenBank/DDBJ databases">
        <authorList>
            <person name="Tani A."/>
            <person name="Ola A."/>
            <person name="Ogura Y."/>
            <person name="Katsura K."/>
            <person name="Hayashi T."/>
        </authorList>
    </citation>
    <scope>NUCLEOTIDE SEQUENCE</scope>
    <source>
        <strain evidence="1">DSM 14458</strain>
    </source>
</reference>
<dbReference type="EMBL" id="BPRE01000013">
    <property type="protein sequence ID" value="GJE77241.1"/>
    <property type="molecule type" value="Genomic_DNA"/>
</dbReference>
<protein>
    <submittedName>
        <fullName evidence="1">Uncharacterized protein</fullName>
    </submittedName>
</protein>
<dbReference type="RefSeq" id="WP_238308358.1">
    <property type="nucleotide sequence ID" value="NZ_BPRE01000013.1"/>
</dbReference>
<accession>A0ABQ4UYH9</accession>
<evidence type="ECO:0000313" key="2">
    <source>
        <dbReference type="Proteomes" id="UP001055093"/>
    </source>
</evidence>
<comment type="caution">
    <text evidence="1">The sequence shown here is derived from an EMBL/GenBank/DDBJ whole genome shotgun (WGS) entry which is preliminary data.</text>
</comment>
<name>A0ABQ4UYH9_9HYPH</name>
<proteinExistence type="predicted"/>
<evidence type="ECO:0000313" key="1">
    <source>
        <dbReference type="EMBL" id="GJE77241.1"/>
    </source>
</evidence>
<organism evidence="1 2">
    <name type="scientific">Methylorubrum suomiense</name>
    <dbReference type="NCBI Taxonomy" id="144191"/>
    <lineage>
        <taxon>Bacteria</taxon>
        <taxon>Pseudomonadati</taxon>
        <taxon>Pseudomonadota</taxon>
        <taxon>Alphaproteobacteria</taxon>
        <taxon>Hyphomicrobiales</taxon>
        <taxon>Methylobacteriaceae</taxon>
        <taxon>Methylorubrum</taxon>
    </lineage>
</organism>
<gene>
    <name evidence="1" type="ORF">BGCPKDLD_3844</name>
</gene>
<keyword evidence="2" id="KW-1185">Reference proteome</keyword>
<dbReference type="Proteomes" id="UP001055093">
    <property type="component" value="Unassembled WGS sequence"/>
</dbReference>